<keyword evidence="7" id="KW-0378">Hydrolase</keyword>
<comment type="similarity">
    <text evidence="3">Belongs to the metallo-dependent hydrolases superfamily. NagA family.</text>
</comment>
<dbReference type="GO" id="GO:0106279">
    <property type="term" value="P:negative regulation of UDP-N-acetylglucosamine biosynthetic process"/>
    <property type="evidence" value="ECO:0007669"/>
    <property type="project" value="UniProtKB-ARBA"/>
</dbReference>
<evidence type="ECO:0000256" key="7">
    <source>
        <dbReference type="ARBA" id="ARBA00022801"/>
    </source>
</evidence>
<dbReference type="InterPro" id="IPR011059">
    <property type="entry name" value="Metal-dep_hydrolase_composite"/>
</dbReference>
<proteinExistence type="inferred from homology"/>
<dbReference type="InterPro" id="IPR003764">
    <property type="entry name" value="GlcNAc_6-P_deAcase"/>
</dbReference>
<evidence type="ECO:0000313" key="13">
    <source>
        <dbReference type="EMBL" id="KAK7604619.1"/>
    </source>
</evidence>
<dbReference type="Pfam" id="PF01090">
    <property type="entry name" value="Ribosomal_S19e"/>
    <property type="match status" value="1"/>
</dbReference>
<dbReference type="GO" id="GO:0046872">
    <property type="term" value="F:metal ion binding"/>
    <property type="evidence" value="ECO:0007669"/>
    <property type="project" value="UniProtKB-KW"/>
</dbReference>
<comment type="similarity">
    <text evidence="2">Belongs to the eukaryotic ribosomal protein eS19 family.</text>
</comment>
<gene>
    <name evidence="13" type="ORF">V9T40_005805</name>
</gene>
<dbReference type="FunFam" id="1.10.10.10:FF:000118">
    <property type="entry name" value="40S ribosomal protein S19"/>
    <property type="match status" value="1"/>
</dbReference>
<dbReference type="InterPro" id="IPR001266">
    <property type="entry name" value="Ribosomal_eS19"/>
</dbReference>
<evidence type="ECO:0000256" key="10">
    <source>
        <dbReference type="ARBA" id="ARBA00023277"/>
    </source>
</evidence>
<dbReference type="NCBIfam" id="TIGR00221">
    <property type="entry name" value="nagA"/>
    <property type="match status" value="1"/>
</dbReference>
<dbReference type="EMBL" id="JBBCAQ010000003">
    <property type="protein sequence ID" value="KAK7604619.1"/>
    <property type="molecule type" value="Genomic_DNA"/>
</dbReference>
<dbReference type="FunFam" id="3.20.20.140:FF:000023">
    <property type="entry name" value="N-acetylglucosamine-6-phosphate deacetylase"/>
    <property type="match status" value="1"/>
</dbReference>
<dbReference type="GO" id="GO:0003735">
    <property type="term" value="F:structural constituent of ribosome"/>
    <property type="evidence" value="ECO:0007669"/>
    <property type="project" value="InterPro"/>
</dbReference>
<dbReference type="PANTHER" id="PTHR11113">
    <property type="entry name" value="N-ACETYLGLUCOSAMINE-6-PHOSPHATE DEACETYLASE"/>
    <property type="match status" value="1"/>
</dbReference>
<dbReference type="InterPro" id="IPR032466">
    <property type="entry name" value="Metal_Hydrolase"/>
</dbReference>
<dbReference type="Gene3D" id="3.20.20.140">
    <property type="entry name" value="Metal-dependent hydrolases"/>
    <property type="match status" value="1"/>
</dbReference>
<dbReference type="Gene3D" id="2.30.40.10">
    <property type="entry name" value="Urease, subunit C, domain 1"/>
    <property type="match status" value="1"/>
</dbReference>
<evidence type="ECO:0000259" key="12">
    <source>
        <dbReference type="Pfam" id="PF01979"/>
    </source>
</evidence>
<evidence type="ECO:0000256" key="2">
    <source>
        <dbReference type="ARBA" id="ARBA00010014"/>
    </source>
</evidence>
<dbReference type="GO" id="GO:0005840">
    <property type="term" value="C:ribosome"/>
    <property type="evidence" value="ECO:0007669"/>
    <property type="project" value="UniProtKB-KW"/>
</dbReference>
<evidence type="ECO:0000256" key="1">
    <source>
        <dbReference type="ARBA" id="ARBA00001968"/>
    </source>
</evidence>
<dbReference type="GO" id="GO:0002181">
    <property type="term" value="P:cytoplasmic translation"/>
    <property type="evidence" value="ECO:0007669"/>
    <property type="project" value="UniProtKB-ARBA"/>
</dbReference>
<organism evidence="13 14">
    <name type="scientific">Parthenolecanium corni</name>
    <dbReference type="NCBI Taxonomy" id="536013"/>
    <lineage>
        <taxon>Eukaryota</taxon>
        <taxon>Metazoa</taxon>
        <taxon>Ecdysozoa</taxon>
        <taxon>Arthropoda</taxon>
        <taxon>Hexapoda</taxon>
        <taxon>Insecta</taxon>
        <taxon>Pterygota</taxon>
        <taxon>Neoptera</taxon>
        <taxon>Paraneoptera</taxon>
        <taxon>Hemiptera</taxon>
        <taxon>Sternorrhyncha</taxon>
        <taxon>Coccoidea</taxon>
        <taxon>Coccidae</taxon>
        <taxon>Parthenolecanium</taxon>
    </lineage>
</organism>
<keyword evidence="10" id="KW-0119">Carbohydrate metabolism</keyword>
<keyword evidence="8" id="KW-0689">Ribosomal protein</keyword>
<comment type="catalytic activity">
    <reaction evidence="11">
        <text>N-acetyl-D-glucosamine 6-phosphate + H2O = D-glucosamine 6-phosphate + acetate</text>
        <dbReference type="Rhea" id="RHEA:22936"/>
        <dbReference type="ChEBI" id="CHEBI:15377"/>
        <dbReference type="ChEBI" id="CHEBI:30089"/>
        <dbReference type="ChEBI" id="CHEBI:57513"/>
        <dbReference type="ChEBI" id="CHEBI:58725"/>
        <dbReference type="EC" id="3.5.1.25"/>
    </reaction>
</comment>
<comment type="caution">
    <text evidence="13">The sequence shown here is derived from an EMBL/GenBank/DDBJ whole genome shotgun (WGS) entry which is preliminary data.</text>
</comment>
<evidence type="ECO:0000256" key="9">
    <source>
        <dbReference type="ARBA" id="ARBA00023274"/>
    </source>
</evidence>
<dbReference type="GO" id="GO:0019262">
    <property type="term" value="P:N-acetylneuraminate catabolic process"/>
    <property type="evidence" value="ECO:0007669"/>
    <property type="project" value="UniProtKB-ARBA"/>
</dbReference>
<evidence type="ECO:0000256" key="8">
    <source>
        <dbReference type="ARBA" id="ARBA00022980"/>
    </source>
</evidence>
<dbReference type="EC" id="3.5.1.25" evidence="4"/>
<dbReference type="PANTHER" id="PTHR11113:SF14">
    <property type="entry name" value="N-ACETYLGLUCOSAMINE-6-PHOSPHATE DEACETYLASE"/>
    <property type="match status" value="1"/>
</dbReference>
<dbReference type="Proteomes" id="UP001367676">
    <property type="component" value="Unassembled WGS sequence"/>
</dbReference>
<keyword evidence="14" id="KW-1185">Reference proteome</keyword>
<accession>A0AAN9U2F9</accession>
<evidence type="ECO:0000256" key="11">
    <source>
        <dbReference type="ARBA" id="ARBA00047647"/>
    </source>
</evidence>
<dbReference type="SUPFAM" id="SSF51338">
    <property type="entry name" value="Composite domain of metallo-dependent hydrolases"/>
    <property type="match status" value="1"/>
</dbReference>
<reference evidence="13 14" key="1">
    <citation type="submission" date="2024-03" db="EMBL/GenBank/DDBJ databases">
        <title>Adaptation during the transition from Ophiocordyceps entomopathogen to insect associate is accompanied by gene loss and intensified selection.</title>
        <authorList>
            <person name="Ward C.M."/>
            <person name="Onetto C.A."/>
            <person name="Borneman A.R."/>
        </authorList>
    </citation>
    <scope>NUCLEOTIDE SEQUENCE [LARGE SCALE GENOMIC DNA]</scope>
    <source>
        <strain evidence="13">AWRI1</strain>
        <tissue evidence="13">Single Adult Female</tissue>
    </source>
</reference>
<dbReference type="InterPro" id="IPR036388">
    <property type="entry name" value="WH-like_DNA-bd_sf"/>
</dbReference>
<dbReference type="Pfam" id="PF01979">
    <property type="entry name" value="Amidohydro_1"/>
    <property type="match status" value="1"/>
</dbReference>
<dbReference type="GO" id="GO:1990904">
    <property type="term" value="C:ribonucleoprotein complex"/>
    <property type="evidence" value="ECO:0007669"/>
    <property type="project" value="UniProtKB-KW"/>
</dbReference>
<evidence type="ECO:0000256" key="6">
    <source>
        <dbReference type="ARBA" id="ARBA00022723"/>
    </source>
</evidence>
<evidence type="ECO:0000313" key="14">
    <source>
        <dbReference type="Proteomes" id="UP001367676"/>
    </source>
</evidence>
<name>A0AAN9U2F9_9HEMI</name>
<dbReference type="GO" id="GO:0006046">
    <property type="term" value="P:N-acetylglucosamine catabolic process"/>
    <property type="evidence" value="ECO:0007669"/>
    <property type="project" value="TreeGrafter"/>
</dbReference>
<evidence type="ECO:0000256" key="5">
    <source>
        <dbReference type="ARBA" id="ARBA00018029"/>
    </source>
</evidence>
<dbReference type="GO" id="GO:0008448">
    <property type="term" value="F:N-acetylglucosamine-6-phosphate deacetylase activity"/>
    <property type="evidence" value="ECO:0007669"/>
    <property type="project" value="UniProtKB-EC"/>
</dbReference>
<dbReference type="SUPFAM" id="SSF51556">
    <property type="entry name" value="Metallo-dependent hydrolases"/>
    <property type="match status" value="1"/>
</dbReference>
<evidence type="ECO:0000256" key="3">
    <source>
        <dbReference type="ARBA" id="ARBA00010716"/>
    </source>
</evidence>
<sequence>MDKKLLRFENCRILKNGQILENDYLLVRDGKIINYMDVFFDEERAPDIRIDCKGALLSPGLIDIQVNGGFGVDFANNIENIEEGLKIVSEGLLQHGVTGFCPTLVSSSPDVYRKVIPKIGATSGAINLGIHIEGPFLNKKRVGAHSIENLRTFENGIKTAEEVYGDLSKIKIITLAPEIDGALETIKQLKEKGIIISIGHSEANLSTAEAAFKNGASLITHLFNAMVPFHHRDPGILGLLTSVPIYFGLINDGCHTHPAAVKIAYRAHYDGLILVTDAISALGLHEGIHRIGELEIEIKNNCAYISGTNTLCGSMLPLNGCVRLLDEFTQCGKIKAIEAATLHPAQLLGIADKKGTLNDGADADITIFDDNFNVLSTWIAGRCVYSKTADAFEIIENQSTGKIEIPEWVDLVKSAKFKELAPYDQDWFYTRCAATLRHIYFRAPVGVGTITKIFGGRKRNGVRPSHYCRSSGSVARKTLQALENLKLIEKVPDSRGRRLTAQGRRDVDRIAAQLKVASKKKQLLKKQQAAGITVVVPQA</sequence>
<dbReference type="SMART" id="SM01413">
    <property type="entry name" value="Ribosomal_S19e"/>
    <property type="match status" value="1"/>
</dbReference>
<keyword evidence="9" id="KW-0687">Ribonucleoprotein</keyword>
<dbReference type="Gene3D" id="1.10.10.10">
    <property type="entry name" value="Winged helix-like DNA-binding domain superfamily/Winged helix DNA-binding domain"/>
    <property type="match status" value="1"/>
</dbReference>
<protein>
    <recommendedName>
        <fullName evidence="5">N-acetylglucosamine-6-phosphate deacetylase</fullName>
        <ecNumber evidence="4">3.5.1.25</ecNumber>
    </recommendedName>
</protein>
<keyword evidence="6" id="KW-0479">Metal-binding</keyword>
<comment type="cofactor">
    <cofactor evidence="1">
        <name>a divalent metal cation</name>
        <dbReference type="ChEBI" id="CHEBI:60240"/>
    </cofactor>
</comment>
<dbReference type="InterPro" id="IPR006680">
    <property type="entry name" value="Amidohydro-rel"/>
</dbReference>
<dbReference type="CDD" id="cd00854">
    <property type="entry name" value="NagA"/>
    <property type="match status" value="1"/>
</dbReference>
<dbReference type="SUPFAM" id="SSF46785">
    <property type="entry name" value="Winged helix' DNA-binding domain"/>
    <property type="match status" value="1"/>
</dbReference>
<evidence type="ECO:0000256" key="4">
    <source>
        <dbReference type="ARBA" id="ARBA00011899"/>
    </source>
</evidence>
<dbReference type="AlphaFoldDB" id="A0AAN9U2F9"/>
<feature type="domain" description="Amidohydrolase-related" evidence="12">
    <location>
        <begin position="57"/>
        <end position="384"/>
    </location>
</feature>
<dbReference type="InterPro" id="IPR036390">
    <property type="entry name" value="WH_DNA-bd_sf"/>
</dbReference>